<accession>A0A1X7UEB1</accession>
<evidence type="ECO:0000313" key="4">
    <source>
        <dbReference type="EnsemblMetazoa" id="Aqu2.1.26102_001"/>
    </source>
</evidence>
<keyword evidence="1" id="KW-0472">Membrane</keyword>
<dbReference type="SUPFAM" id="SSF52540">
    <property type="entry name" value="P-loop containing nucleoside triphosphate hydrolases"/>
    <property type="match status" value="1"/>
</dbReference>
<dbReference type="AlphaFoldDB" id="A0A1X7UEB1"/>
<dbReference type="PANTHER" id="PTHR46844:SF1">
    <property type="entry name" value="SLR5058 PROTEIN"/>
    <property type="match status" value="1"/>
</dbReference>
<dbReference type="Pfam" id="PF05729">
    <property type="entry name" value="NACHT"/>
    <property type="match status" value="1"/>
</dbReference>
<dbReference type="Gene3D" id="3.40.50.300">
    <property type="entry name" value="P-loop containing nucleotide triphosphate hydrolases"/>
    <property type="match status" value="1"/>
</dbReference>
<dbReference type="InterPro" id="IPR007111">
    <property type="entry name" value="NACHT_NTPase"/>
</dbReference>
<dbReference type="InterPro" id="IPR000488">
    <property type="entry name" value="Death_dom"/>
</dbReference>
<feature type="domain" description="NACHT" evidence="3">
    <location>
        <begin position="469"/>
        <end position="589"/>
    </location>
</feature>
<reference evidence="4" key="1">
    <citation type="submission" date="2017-05" db="UniProtKB">
        <authorList>
            <consortium name="EnsemblMetazoa"/>
        </authorList>
    </citation>
    <scope>IDENTIFICATION</scope>
</reference>
<keyword evidence="1" id="KW-0812">Transmembrane</keyword>
<dbReference type="EnsemblMetazoa" id="Aqu2.1.26102_001">
    <property type="protein sequence ID" value="Aqu2.1.26102_001"/>
    <property type="gene ID" value="Aqu2.1.26102"/>
</dbReference>
<dbReference type="GO" id="GO:0007165">
    <property type="term" value="P:signal transduction"/>
    <property type="evidence" value="ECO:0007669"/>
    <property type="project" value="InterPro"/>
</dbReference>
<dbReference type="CDD" id="cd00009">
    <property type="entry name" value="AAA"/>
    <property type="match status" value="1"/>
</dbReference>
<organism evidence="4">
    <name type="scientific">Amphimedon queenslandica</name>
    <name type="common">Sponge</name>
    <dbReference type="NCBI Taxonomy" id="400682"/>
    <lineage>
        <taxon>Eukaryota</taxon>
        <taxon>Metazoa</taxon>
        <taxon>Porifera</taxon>
        <taxon>Demospongiae</taxon>
        <taxon>Heteroscleromorpha</taxon>
        <taxon>Haplosclerida</taxon>
        <taxon>Niphatidae</taxon>
        <taxon>Amphimedon</taxon>
    </lineage>
</organism>
<dbReference type="InParanoid" id="A0A1X7UEB1"/>
<dbReference type="InterPro" id="IPR027417">
    <property type="entry name" value="P-loop_NTPase"/>
</dbReference>
<evidence type="ECO:0000256" key="1">
    <source>
        <dbReference type="SAM" id="Phobius"/>
    </source>
</evidence>
<dbReference type="PROSITE" id="PS50017">
    <property type="entry name" value="DEATH_DOMAIN"/>
    <property type="match status" value="1"/>
</dbReference>
<name>A0A1X7UEB1_AMPQE</name>
<sequence length="653" mass="73406">MIDVSQWRASIGLWNYCQAASSRPASGRHSHSFKAAVDSKSGSTTSGEKTSKLPAALFLIAFLLLLFHSLSLLRHIFIIPPTGNCYQVQCTTGVTVTDTNYLQSVVLPGGSSSNLIYNDLYLIVCLRMLLLLSGDVELNPGPMIDDRPDISLLLQWLEPLVEWQSFGRQLPGITPDIITLIEQSETDLYHKKKRLITEWLSINKNAKWMDVISALKRRKETELMQFICDQIQVQQCTGGNDDAPSTIPAAPIVSSSVSVINEPDTSTTSGSSKEILRTHSHALADTITTNLYRVTDALYAKGLVPLDTKEFIHTATGISDYKKSSHLVSEIQRHLVSSDQYLKDVCCVFINQQHHSLTIIATSILHQLGQSIPDNVTSIRSIPDDVQGYADNMRQHYKHQPIVATDWPPRIRKDYFGRLALIEKQDSSTQAESAWHMLRGQVDKTVKLTGNKEISVEDVLQPTDSSLSLRVVIDGPPGIGKTTLCRKLLNMWSNGSLPYQQYDLVLYCPLRNSKIARATRLADLFVRQRYEVPMVAEWFEKRNGEGLLIIFDGWDELSEQLQQSSLATSIICKEKLDQCSVIVTSRSYASSSLLKIDILSRHVQVIGFSKEEIMILIIHTLQKDAKLAQELIDENIEINDIWLQRIFHNYSKQ</sequence>
<proteinExistence type="predicted"/>
<evidence type="ECO:0000259" key="2">
    <source>
        <dbReference type="PROSITE" id="PS50017"/>
    </source>
</evidence>
<evidence type="ECO:0000259" key="3">
    <source>
        <dbReference type="PROSITE" id="PS50837"/>
    </source>
</evidence>
<keyword evidence="1" id="KW-1133">Transmembrane helix</keyword>
<feature type="transmembrane region" description="Helical" evidence="1">
    <location>
        <begin position="55"/>
        <end position="77"/>
    </location>
</feature>
<evidence type="ECO:0008006" key="5">
    <source>
        <dbReference type="Google" id="ProtNLM"/>
    </source>
</evidence>
<feature type="domain" description="Death" evidence="2">
    <location>
        <begin position="162"/>
        <end position="231"/>
    </location>
</feature>
<dbReference type="PROSITE" id="PS50837">
    <property type="entry name" value="NACHT"/>
    <property type="match status" value="1"/>
</dbReference>
<protein>
    <recommendedName>
        <fullName evidence="5">NACHT domain-containing protein</fullName>
    </recommendedName>
</protein>
<dbReference type="PANTHER" id="PTHR46844">
    <property type="entry name" value="SLR5058 PROTEIN"/>
    <property type="match status" value="1"/>
</dbReference>